<comment type="similarity">
    <text evidence="1">Belongs to the iron-containing alcohol dehydrogenase family.</text>
</comment>
<accession>A0A0S7BM39</accession>
<dbReference type="GO" id="GO:0046872">
    <property type="term" value="F:metal ion binding"/>
    <property type="evidence" value="ECO:0007669"/>
    <property type="project" value="InterPro"/>
</dbReference>
<dbReference type="InterPro" id="IPR018211">
    <property type="entry name" value="ADH_Fe_CS"/>
</dbReference>
<organism evidence="6">
    <name type="scientific">Longilinea arvoryzae</name>
    <dbReference type="NCBI Taxonomy" id="360412"/>
    <lineage>
        <taxon>Bacteria</taxon>
        <taxon>Bacillati</taxon>
        <taxon>Chloroflexota</taxon>
        <taxon>Anaerolineae</taxon>
        <taxon>Anaerolineales</taxon>
        <taxon>Anaerolineaceae</taxon>
        <taxon>Longilinea</taxon>
    </lineage>
</organism>
<feature type="domain" description="Fe-containing alcohol dehydrogenase-like C-terminal" evidence="5">
    <location>
        <begin position="186"/>
        <end position="383"/>
    </location>
</feature>
<dbReference type="Pfam" id="PF00465">
    <property type="entry name" value="Fe-ADH"/>
    <property type="match status" value="1"/>
</dbReference>
<dbReference type="InterPro" id="IPR039697">
    <property type="entry name" value="Alcohol_dehydrogenase_Fe"/>
</dbReference>
<dbReference type="PANTHER" id="PTHR11496">
    <property type="entry name" value="ALCOHOL DEHYDROGENASE"/>
    <property type="match status" value="1"/>
</dbReference>
<dbReference type="PROSITE" id="PS00913">
    <property type="entry name" value="ADH_IRON_1"/>
    <property type="match status" value="1"/>
</dbReference>
<proteinExistence type="inferred from homology"/>
<evidence type="ECO:0000259" key="4">
    <source>
        <dbReference type="Pfam" id="PF00465"/>
    </source>
</evidence>
<dbReference type="RefSeq" id="WP_075073995.1">
    <property type="nucleotide sequence ID" value="NZ_DF967972.1"/>
</dbReference>
<sequence length="384" mass="40633">MNFDFATANRILFGNGKVHEVARIVASYGRQTLLIHGRHAAGVETLRSDLESAGVNVVDYISSGEPDVPSIERGVQSAREKQIEVVIAIGGGSVLDTGKAVAALVANDRPILDYLEVVGQGLPLIKPVLPVIAIPTTAGTGSEVSRNAVISVPEKRVKVSLRSPAMLPKVAVVDPQLTLSLPPVITANSGLDALTQVLEPYVSRKANPMTDLFCKEGLQLAARSLRAAYEHGDDLTAREGMSWASLLGGLALANAGLGAVHGFAGPLGGLYDAPHGALCAALLAPVMRVNSETFLRTQPDHPAVARYADIACFLTGNPAARIEDGIQWLEDLTQALNIARLRAFGISPRDFQLIIEKASVSSSMKGNPIELSSSELLRILEMAF</sequence>
<dbReference type="GO" id="GO:0004022">
    <property type="term" value="F:alcohol dehydrogenase (NAD+) activity"/>
    <property type="evidence" value="ECO:0007669"/>
    <property type="project" value="TreeGrafter"/>
</dbReference>
<dbReference type="CDD" id="cd08183">
    <property type="entry name" value="Fe-ADH-like"/>
    <property type="match status" value="1"/>
</dbReference>
<evidence type="ECO:0000313" key="7">
    <source>
        <dbReference type="Proteomes" id="UP000055060"/>
    </source>
</evidence>
<dbReference type="EMBL" id="DF967972">
    <property type="protein sequence ID" value="GAP14762.1"/>
    <property type="molecule type" value="Genomic_DNA"/>
</dbReference>
<reference evidence="6" key="1">
    <citation type="submission" date="2015-07" db="EMBL/GenBank/DDBJ databases">
        <title>Draft Genome Sequences of Anaerolinea thermolimosa IMO-1, Bellilinea caldifistulae GOMI-1, Leptolinea tardivitalis YMTK-2, Levilinea saccharolytica KIBI-1,Longilinea arvoryzae KOME-1, Previously Described as Members of the Anaerolineaceae (Chloroflexi).</title>
        <authorList>
            <person name="Sekiguchi Y."/>
            <person name="Ohashi A."/>
            <person name="Matsuura N."/>
            <person name="Tourlousse M.D."/>
        </authorList>
    </citation>
    <scope>NUCLEOTIDE SEQUENCE [LARGE SCALE GENOMIC DNA]</scope>
    <source>
        <strain evidence="6">KOME-1</strain>
    </source>
</reference>
<dbReference type="SUPFAM" id="SSF56796">
    <property type="entry name" value="Dehydroquinate synthase-like"/>
    <property type="match status" value="1"/>
</dbReference>
<gene>
    <name evidence="6" type="ORF">LARV_02537</name>
</gene>
<evidence type="ECO:0000259" key="5">
    <source>
        <dbReference type="Pfam" id="PF25137"/>
    </source>
</evidence>
<dbReference type="Proteomes" id="UP000055060">
    <property type="component" value="Unassembled WGS sequence"/>
</dbReference>
<protein>
    <submittedName>
        <fullName evidence="6">Alcohol dehydrogenase, class IV</fullName>
    </submittedName>
</protein>
<dbReference type="OrthoDB" id="9815791at2"/>
<dbReference type="Gene3D" id="3.40.50.1970">
    <property type="match status" value="1"/>
</dbReference>
<dbReference type="STRING" id="360412.LARV_02537"/>
<evidence type="ECO:0000256" key="2">
    <source>
        <dbReference type="ARBA" id="ARBA00023002"/>
    </source>
</evidence>
<dbReference type="InterPro" id="IPR001670">
    <property type="entry name" value="ADH_Fe/GldA"/>
</dbReference>
<dbReference type="Gene3D" id="1.20.1090.10">
    <property type="entry name" value="Dehydroquinate synthase-like - alpha domain"/>
    <property type="match status" value="1"/>
</dbReference>
<name>A0A0S7BM39_9CHLR</name>
<keyword evidence="7" id="KW-1185">Reference proteome</keyword>
<evidence type="ECO:0000256" key="1">
    <source>
        <dbReference type="ARBA" id="ARBA00007358"/>
    </source>
</evidence>
<dbReference type="InterPro" id="IPR056798">
    <property type="entry name" value="ADH_Fe_C"/>
</dbReference>
<dbReference type="AlphaFoldDB" id="A0A0S7BM39"/>
<evidence type="ECO:0000256" key="3">
    <source>
        <dbReference type="ARBA" id="ARBA00023027"/>
    </source>
</evidence>
<dbReference type="FunFam" id="3.40.50.1970:FF:000003">
    <property type="entry name" value="Alcohol dehydrogenase, iron-containing"/>
    <property type="match status" value="1"/>
</dbReference>
<keyword evidence="3" id="KW-0520">NAD</keyword>
<feature type="domain" description="Alcohol dehydrogenase iron-type/glycerol dehydrogenase GldA" evidence="4">
    <location>
        <begin position="9"/>
        <end position="175"/>
    </location>
</feature>
<dbReference type="PANTHER" id="PTHR11496:SF102">
    <property type="entry name" value="ALCOHOL DEHYDROGENASE 4"/>
    <property type="match status" value="1"/>
</dbReference>
<dbReference type="Pfam" id="PF25137">
    <property type="entry name" value="ADH_Fe_C"/>
    <property type="match status" value="1"/>
</dbReference>
<keyword evidence="2" id="KW-0560">Oxidoreductase</keyword>
<evidence type="ECO:0000313" key="6">
    <source>
        <dbReference type="EMBL" id="GAP14762.1"/>
    </source>
</evidence>